<dbReference type="InterPro" id="IPR031680">
    <property type="entry name" value="Hepar_II_III_N"/>
</dbReference>
<dbReference type="Gene3D" id="1.50.10.100">
    <property type="entry name" value="Chondroitin AC/alginate lyase"/>
    <property type="match status" value="1"/>
</dbReference>
<feature type="domain" description="Heparinase II/III-like C-terminal" evidence="6">
    <location>
        <begin position="599"/>
        <end position="805"/>
    </location>
</feature>
<dbReference type="Proteomes" id="UP000816034">
    <property type="component" value="Unassembled WGS sequence"/>
</dbReference>
<comment type="subcellular location">
    <subcellularLocation>
        <location evidence="1">Periplasm</location>
    </subcellularLocation>
</comment>
<keyword evidence="3" id="KW-0574">Periplasm</keyword>
<evidence type="ECO:0000256" key="5">
    <source>
        <dbReference type="SAM" id="SignalP"/>
    </source>
</evidence>
<feature type="domain" description="Heparin-sulfate lyase N-terminal" evidence="7">
    <location>
        <begin position="219"/>
        <end position="581"/>
    </location>
</feature>
<evidence type="ECO:0008006" key="10">
    <source>
        <dbReference type="Google" id="ProtNLM"/>
    </source>
</evidence>
<feature type="chain" id="PRO_5041655293" description="Heparin-sulfate lyase N-terminal domain-containing protein" evidence="5">
    <location>
        <begin position="41"/>
        <end position="949"/>
    </location>
</feature>
<organism evidence="8 9">
    <name type="scientific">Naegleria lovaniensis</name>
    <name type="common">Amoeba</name>
    <dbReference type="NCBI Taxonomy" id="51637"/>
    <lineage>
        <taxon>Eukaryota</taxon>
        <taxon>Discoba</taxon>
        <taxon>Heterolobosea</taxon>
        <taxon>Tetramitia</taxon>
        <taxon>Eutetramitia</taxon>
        <taxon>Vahlkampfiidae</taxon>
        <taxon>Naegleria</taxon>
    </lineage>
</organism>
<dbReference type="GO" id="GO:0016829">
    <property type="term" value="F:lyase activity"/>
    <property type="evidence" value="ECO:0007669"/>
    <property type="project" value="UniProtKB-KW"/>
</dbReference>
<dbReference type="RefSeq" id="XP_044544613.1">
    <property type="nucleotide sequence ID" value="XM_044699430.1"/>
</dbReference>
<evidence type="ECO:0000256" key="4">
    <source>
        <dbReference type="ARBA" id="ARBA00023239"/>
    </source>
</evidence>
<evidence type="ECO:0000313" key="9">
    <source>
        <dbReference type="Proteomes" id="UP000816034"/>
    </source>
</evidence>
<accession>A0AA88KGN4</accession>
<feature type="signal peptide" evidence="5">
    <location>
        <begin position="1"/>
        <end position="40"/>
    </location>
</feature>
<dbReference type="GeneID" id="68101716"/>
<gene>
    <name evidence="8" type="ORF">C9374_009262</name>
</gene>
<sequence>MSQLIAHNPQPRLPPHGVGRNLQWILMLVLVACKLLLVHGADTNKLVISSCSNGQAWTATKGSTKSNPSVDSNDLPAPGITGSLVWSFSQFDALTFVKPSSDSWDLSTRRNLKLWIKAPSDSNVPTTSKFLFMYLGNQKNGENIFYYTKISLDFSGWKEFLLSKGSFFYKNSLLPWNTVDTIVLRFSGLGQTASDALTIKVGEISMSDVSGPVLTDTEFFNTLDYDSFSGLAQVKSSIQSGDLGSAKSNLCSYFKSRTNVTWSINPFSISLDNLSPSPYSSWDSLLKDAEYMLQGYVNPIGIAYQYPDLSKLDWNFNPTALAGSKNSYDPTWTWNLARFEMMESLGKAYWYSIAKPYSTSTLTPSSLLNLFSTYINTWIQTQPRPSIASQGDFSNWRTIEAGIRLLNSWPKGYHYFLSTMSCSDLILMLKSFHEQASYLNLFPTEGNWLTMEMNGLYTTGSLFPEFKDSSRWRTFSSQQLAADQGIQFLKDGAHYELSTQYHQIAIENMMGLYETAQRVGRLHELPSDYTFLLGRALEFNVKVMTPSGMMPGPLNDGAMINAMDMSEKYRNVFPNSSLIAWSAERKTAVNNKYSEPAFRSVFLPNAGFAVMRSGWSASDHYALMDVGPLGHAHEHQDKLNIILEPYGRSRLLFDNGGGNYDTSKYREFALSSHSHNVLLVDQLSQTRVRDSTNGDPLGFGASNTRAAFFESTPQLDYCRGTYMDSYGRVSSSGTVTKVLNRPVHHQRELIFVNPFAPSSAISFYMVVDTIGSLDGRGHEYELRWNLRTKNIKENRNMKAISTSDEGENMHNLNVVALSKASDVTYAQGQQNNPMIGWDVQRGQIYTPITTIQHRQYGYAATFVTLLIPMKSGDSSLGSNSLQQVQEKVMVGDYEQEWREYRVVFSQGIEMQIHLDRVFLNTTSVSPQHTRSLRIVQKVKGLLHLIRVYL</sequence>
<name>A0AA88KGN4_NAELO</name>
<comment type="caution">
    <text evidence="8">The sequence shown here is derived from an EMBL/GenBank/DDBJ whole genome shotgun (WGS) entry which is preliminary data.</text>
</comment>
<dbReference type="PANTHER" id="PTHR39210:SF1">
    <property type="entry name" value="HEPARIN-SULFATE LYASE"/>
    <property type="match status" value="1"/>
</dbReference>
<dbReference type="Pfam" id="PF07940">
    <property type="entry name" value="Hepar_II_III_C"/>
    <property type="match status" value="1"/>
</dbReference>
<evidence type="ECO:0000256" key="2">
    <source>
        <dbReference type="ARBA" id="ARBA00022729"/>
    </source>
</evidence>
<protein>
    <recommendedName>
        <fullName evidence="10">Heparin-sulfate lyase N-terminal domain-containing protein</fullName>
    </recommendedName>
</protein>
<evidence type="ECO:0000256" key="1">
    <source>
        <dbReference type="ARBA" id="ARBA00004418"/>
    </source>
</evidence>
<dbReference type="PANTHER" id="PTHR39210">
    <property type="entry name" value="HEPARIN-SULFATE LYASE"/>
    <property type="match status" value="1"/>
</dbReference>
<dbReference type="AlphaFoldDB" id="A0AA88KGN4"/>
<proteinExistence type="predicted"/>
<evidence type="ECO:0000259" key="6">
    <source>
        <dbReference type="Pfam" id="PF07940"/>
    </source>
</evidence>
<keyword evidence="2 5" id="KW-0732">Signal</keyword>
<evidence type="ECO:0000313" key="8">
    <source>
        <dbReference type="EMBL" id="KAG2377351.1"/>
    </source>
</evidence>
<dbReference type="Gene3D" id="2.70.98.70">
    <property type="match status" value="1"/>
</dbReference>
<keyword evidence="9" id="KW-1185">Reference proteome</keyword>
<dbReference type="InterPro" id="IPR008929">
    <property type="entry name" value="Chondroitin_lyas"/>
</dbReference>
<keyword evidence="4" id="KW-0456">Lyase</keyword>
<evidence type="ECO:0000259" key="7">
    <source>
        <dbReference type="Pfam" id="PF16889"/>
    </source>
</evidence>
<dbReference type="EMBL" id="PYSW02000038">
    <property type="protein sequence ID" value="KAG2377351.1"/>
    <property type="molecule type" value="Genomic_DNA"/>
</dbReference>
<dbReference type="InterPro" id="IPR012480">
    <property type="entry name" value="Hepar_II_III_C"/>
</dbReference>
<evidence type="ECO:0000256" key="3">
    <source>
        <dbReference type="ARBA" id="ARBA00022764"/>
    </source>
</evidence>
<reference evidence="8 9" key="1">
    <citation type="journal article" date="2018" name="BMC Genomics">
        <title>The genome of Naegleria lovaniensis, the basis for a comparative approach to unravel pathogenicity factors of the human pathogenic amoeba N. fowleri.</title>
        <authorList>
            <person name="Liechti N."/>
            <person name="Schurch N."/>
            <person name="Bruggmann R."/>
            <person name="Wittwer M."/>
        </authorList>
    </citation>
    <scope>NUCLEOTIDE SEQUENCE [LARGE SCALE GENOMIC DNA]</scope>
    <source>
        <strain evidence="8 9">ATCC 30569</strain>
    </source>
</reference>
<dbReference type="Pfam" id="PF16889">
    <property type="entry name" value="Hepar_II_III_N"/>
    <property type="match status" value="1"/>
</dbReference>
<dbReference type="SUPFAM" id="SSF48230">
    <property type="entry name" value="Chondroitin AC/alginate lyase"/>
    <property type="match status" value="1"/>
</dbReference>